<reference evidence="2 3" key="1">
    <citation type="submission" date="2021-04" db="EMBL/GenBank/DDBJ databases">
        <authorList>
            <person name="Shkoporov A.N."/>
            <person name="Stockdale S.R."/>
            <person name="Guerin E."/>
            <person name="Ross R.P."/>
            <person name="Hill C."/>
        </authorList>
    </citation>
    <scope>NUCLEOTIDE SEQUENCE [LARGE SCALE GENOMIC DNA]</scope>
    <source>
        <strain evidence="3">cr36_1</strain>
    </source>
</reference>
<dbReference type="GeneID" id="75690987"/>
<keyword evidence="3" id="KW-1185">Reference proteome</keyword>
<proteinExistence type="predicted"/>
<dbReference type="EMBL" id="MZ130479">
    <property type="protein sequence ID" value="QWM89516.1"/>
    <property type="molecule type" value="Genomic_DNA"/>
</dbReference>
<accession>A0AAE7V469</accession>
<gene>
    <name evidence="2" type="primary">gp_16200</name>
</gene>
<keyword evidence="1" id="KW-0472">Membrane</keyword>
<dbReference type="RefSeq" id="YP_010359088.1">
    <property type="nucleotide sequence ID" value="NC_062769.1"/>
</dbReference>
<organism evidence="2 3">
    <name type="scientific">uncultured phage cr36_1</name>
    <dbReference type="NCBI Taxonomy" id="2986397"/>
    <lineage>
        <taxon>Viruses</taxon>
        <taxon>Duplodnaviria</taxon>
        <taxon>Heunggongvirae</taxon>
        <taxon>Uroviricota</taxon>
        <taxon>Caudoviricetes</taxon>
        <taxon>Crassvirales</taxon>
        <taxon>Intestiviridae</taxon>
        <taxon>Churivirinae</taxon>
        <taxon>Jahgtovirus</taxon>
        <taxon>Jahgtovirus gastrointestinalis</taxon>
    </lineage>
</organism>
<sequence length="59" mass="6594">MNTDIYLFMITVLLFVITTLLLNNYLIDRRSNTLSMTVSIIAVMAILIICVAISNLSSI</sequence>
<feature type="transmembrane region" description="Helical" evidence="1">
    <location>
        <begin position="6"/>
        <end position="27"/>
    </location>
</feature>
<dbReference type="Proteomes" id="UP000827426">
    <property type="component" value="Segment"/>
</dbReference>
<protein>
    <submittedName>
        <fullName evidence="2">Uncharacterized protein</fullName>
    </submittedName>
</protein>
<evidence type="ECO:0000313" key="2">
    <source>
        <dbReference type="EMBL" id="QWM89516.1"/>
    </source>
</evidence>
<keyword evidence="1" id="KW-0812">Transmembrane</keyword>
<evidence type="ECO:0000256" key="1">
    <source>
        <dbReference type="SAM" id="Phobius"/>
    </source>
</evidence>
<evidence type="ECO:0000313" key="3">
    <source>
        <dbReference type="Proteomes" id="UP000827426"/>
    </source>
</evidence>
<name>A0AAE7V469_9CAUD</name>
<feature type="transmembrane region" description="Helical" evidence="1">
    <location>
        <begin position="34"/>
        <end position="56"/>
    </location>
</feature>
<keyword evidence="1" id="KW-1133">Transmembrane helix</keyword>
<dbReference type="KEGG" id="vg:75690987"/>